<evidence type="ECO:0000256" key="3">
    <source>
        <dbReference type="ARBA" id="ARBA00022741"/>
    </source>
</evidence>
<reference evidence="9 10" key="1">
    <citation type="submission" date="2024-02" db="EMBL/GenBank/DDBJ databases">
        <authorList>
            <person name="Chen Y."/>
            <person name="Shah S."/>
            <person name="Dougan E. K."/>
            <person name="Thang M."/>
            <person name="Chan C."/>
        </authorList>
    </citation>
    <scope>NUCLEOTIDE SEQUENCE [LARGE SCALE GENOMIC DNA]</scope>
</reference>
<dbReference type="InterPro" id="IPR005863">
    <property type="entry name" value="UDP-N-AcMur_synth"/>
</dbReference>
<organism evidence="9 10">
    <name type="scientific">Durusdinium trenchii</name>
    <dbReference type="NCBI Taxonomy" id="1381693"/>
    <lineage>
        <taxon>Eukaryota</taxon>
        <taxon>Sar</taxon>
        <taxon>Alveolata</taxon>
        <taxon>Dinophyceae</taxon>
        <taxon>Suessiales</taxon>
        <taxon>Symbiodiniaceae</taxon>
        <taxon>Durusdinium</taxon>
    </lineage>
</organism>
<keyword evidence="5" id="KW-0131">Cell cycle</keyword>
<accession>A0ABP0SJI4</accession>
<name>A0ABP0SJI4_9DINO</name>
<proteinExistence type="predicted"/>
<dbReference type="Gene3D" id="3.40.1190.10">
    <property type="entry name" value="Mur-like, catalytic domain"/>
    <property type="match status" value="1"/>
</dbReference>
<dbReference type="InterPro" id="IPR036615">
    <property type="entry name" value="Mur_ligase_C_dom_sf"/>
</dbReference>
<dbReference type="InterPro" id="IPR013221">
    <property type="entry name" value="Mur_ligase_cen"/>
</dbReference>
<dbReference type="InterPro" id="IPR036565">
    <property type="entry name" value="Mur-like_cat_sf"/>
</dbReference>
<dbReference type="PANTHER" id="PTHR43024:SF1">
    <property type="entry name" value="UDP-N-ACETYLMURAMOYL-TRIPEPTIDE--D-ALANYL-D-ALANINE LIGASE"/>
    <property type="match status" value="1"/>
</dbReference>
<keyword evidence="2" id="KW-0132">Cell division</keyword>
<evidence type="ECO:0000259" key="7">
    <source>
        <dbReference type="Pfam" id="PF02875"/>
    </source>
</evidence>
<dbReference type="SUPFAM" id="SSF53623">
    <property type="entry name" value="MurD-like peptide ligases, catalytic domain"/>
    <property type="match status" value="1"/>
</dbReference>
<dbReference type="InterPro" id="IPR051046">
    <property type="entry name" value="MurCDEF_CellWall_CoF430Synth"/>
</dbReference>
<keyword evidence="4" id="KW-0067">ATP-binding</keyword>
<feature type="domain" description="Mur ligase C-terminal" evidence="7">
    <location>
        <begin position="2"/>
        <end position="69"/>
    </location>
</feature>
<dbReference type="GO" id="GO:0016874">
    <property type="term" value="F:ligase activity"/>
    <property type="evidence" value="ECO:0007669"/>
    <property type="project" value="UniProtKB-KW"/>
</dbReference>
<dbReference type="SUPFAM" id="SSF53244">
    <property type="entry name" value="MurD-like peptide ligases, peptide-binding domain"/>
    <property type="match status" value="2"/>
</dbReference>
<keyword evidence="3" id="KW-0547">Nucleotide-binding</keyword>
<protein>
    <recommendedName>
        <fullName evidence="6">UDP-MurNAc-pentapeptide synthetase</fullName>
    </recommendedName>
</protein>
<sequence>MAEAASAADHCIVTSDNPRNEDPCRIIDDVMAGFLQGASVEAIVDRRSALATAFSLAEQADCVIVAGKGHERVQVVESQRLPFDDVAVCHELLVVSYRDLIDAIDGKTLLGRRHTVGSVGLAEHYRRQFDTLVIGVTGSVGKTTTRRMIHAALGANFCGIQSPYNYNNHIGLPLSLLQLDGNDEFAVLELGASRVGEIADLADIAQPEMGVLTAIRPAHLDEFGSIENIVRAKSELLEALPPSGVAVLNGDDDRVREAAHAARCTVTMVGEREDNDLVAHWIRMENGSLRFCVDENEYEVPAIGRHHLTAALAAIAIAREVGMRPNEIADGLRMFEPAPGRCHLQRIGPWSIIDDTYNANPSSVQAACRVLNDWQGARKKILVLGDMLCLGDESEAFHREIGEFAARSGIEQMSAVGSQAAVVTGSAREAGMDAGCLGACRDLDTAMMLLDCWIEPGDVILVKGSRGMRMERVVEQLREIAARLSTLEPRRHVA</sequence>
<keyword evidence="1 9" id="KW-0436">Ligase</keyword>
<evidence type="ECO:0000313" key="10">
    <source>
        <dbReference type="Proteomes" id="UP001642464"/>
    </source>
</evidence>
<dbReference type="Gene3D" id="3.90.190.20">
    <property type="entry name" value="Mur ligase, C-terminal domain"/>
    <property type="match status" value="2"/>
</dbReference>
<evidence type="ECO:0000256" key="4">
    <source>
        <dbReference type="ARBA" id="ARBA00022840"/>
    </source>
</evidence>
<dbReference type="Pfam" id="PF08245">
    <property type="entry name" value="Mur_ligase_M"/>
    <property type="match status" value="1"/>
</dbReference>
<evidence type="ECO:0000313" key="9">
    <source>
        <dbReference type="EMBL" id="CAK9112553.1"/>
    </source>
</evidence>
<dbReference type="InterPro" id="IPR004101">
    <property type="entry name" value="Mur_ligase_C"/>
</dbReference>
<dbReference type="PANTHER" id="PTHR43024">
    <property type="entry name" value="UDP-N-ACETYLMURAMOYL-TRIPEPTIDE--D-ALANYL-D-ALANINE LIGASE"/>
    <property type="match status" value="1"/>
</dbReference>
<dbReference type="NCBIfam" id="TIGR01143">
    <property type="entry name" value="murF"/>
    <property type="match status" value="1"/>
</dbReference>
<comment type="caution">
    <text evidence="9">The sequence shown here is derived from an EMBL/GenBank/DDBJ whole genome shotgun (WGS) entry which is preliminary data.</text>
</comment>
<evidence type="ECO:0000256" key="1">
    <source>
        <dbReference type="ARBA" id="ARBA00022598"/>
    </source>
</evidence>
<dbReference type="EMBL" id="CAXAMM010043974">
    <property type="protein sequence ID" value="CAK9112553.1"/>
    <property type="molecule type" value="Genomic_DNA"/>
</dbReference>
<evidence type="ECO:0000256" key="5">
    <source>
        <dbReference type="ARBA" id="ARBA00023306"/>
    </source>
</evidence>
<feature type="domain" description="Mur ligase C-terminal" evidence="7">
    <location>
        <begin position="340"/>
        <end position="466"/>
    </location>
</feature>
<evidence type="ECO:0000256" key="2">
    <source>
        <dbReference type="ARBA" id="ARBA00022618"/>
    </source>
</evidence>
<dbReference type="Proteomes" id="UP001642464">
    <property type="component" value="Unassembled WGS sequence"/>
</dbReference>
<evidence type="ECO:0000256" key="6">
    <source>
        <dbReference type="ARBA" id="ARBA00031461"/>
    </source>
</evidence>
<feature type="domain" description="Mur ligase central" evidence="8">
    <location>
        <begin position="136"/>
        <end position="318"/>
    </location>
</feature>
<dbReference type="Pfam" id="PF02875">
    <property type="entry name" value="Mur_ligase_C"/>
    <property type="match status" value="2"/>
</dbReference>
<keyword evidence="10" id="KW-1185">Reference proteome</keyword>
<gene>
    <name evidence="9" type="ORF">SCF082_LOCUS52178</name>
</gene>
<evidence type="ECO:0000259" key="8">
    <source>
        <dbReference type="Pfam" id="PF08245"/>
    </source>
</evidence>